<organism evidence="2 3">
    <name type="scientific">Hebeloma cylindrosporum</name>
    <dbReference type="NCBI Taxonomy" id="76867"/>
    <lineage>
        <taxon>Eukaryota</taxon>
        <taxon>Fungi</taxon>
        <taxon>Dikarya</taxon>
        <taxon>Basidiomycota</taxon>
        <taxon>Agaricomycotina</taxon>
        <taxon>Agaricomycetes</taxon>
        <taxon>Agaricomycetidae</taxon>
        <taxon>Agaricales</taxon>
        <taxon>Agaricineae</taxon>
        <taxon>Hymenogastraceae</taxon>
        <taxon>Hebeloma</taxon>
    </lineage>
</organism>
<keyword evidence="3" id="KW-1185">Reference proteome</keyword>
<evidence type="ECO:0000313" key="3">
    <source>
        <dbReference type="Proteomes" id="UP000053424"/>
    </source>
</evidence>
<reference evidence="2 3" key="1">
    <citation type="submission" date="2014-04" db="EMBL/GenBank/DDBJ databases">
        <authorList>
            <consortium name="DOE Joint Genome Institute"/>
            <person name="Kuo A."/>
            <person name="Gay G."/>
            <person name="Dore J."/>
            <person name="Kohler A."/>
            <person name="Nagy L.G."/>
            <person name="Floudas D."/>
            <person name="Copeland A."/>
            <person name="Barry K.W."/>
            <person name="Cichocki N."/>
            <person name="Veneault-Fourrey C."/>
            <person name="LaButti K."/>
            <person name="Lindquist E.A."/>
            <person name="Lipzen A."/>
            <person name="Lundell T."/>
            <person name="Morin E."/>
            <person name="Murat C."/>
            <person name="Sun H."/>
            <person name="Tunlid A."/>
            <person name="Henrissat B."/>
            <person name="Grigoriev I.V."/>
            <person name="Hibbett D.S."/>
            <person name="Martin F."/>
            <person name="Nordberg H.P."/>
            <person name="Cantor M.N."/>
            <person name="Hua S.X."/>
        </authorList>
    </citation>
    <scope>NUCLEOTIDE SEQUENCE [LARGE SCALE GENOMIC DNA]</scope>
    <source>
        <strain evidence="3">h7</strain>
    </source>
</reference>
<accession>A0A0C2YAX6</accession>
<evidence type="ECO:0000256" key="1">
    <source>
        <dbReference type="SAM" id="SignalP"/>
    </source>
</evidence>
<dbReference type="AlphaFoldDB" id="A0A0C2YAX6"/>
<dbReference type="EMBL" id="KN831770">
    <property type="protein sequence ID" value="KIM46988.1"/>
    <property type="molecule type" value="Genomic_DNA"/>
</dbReference>
<sequence>MRTHSSLPPARLFPRPTRPHLLVSLLLLLLLSFALSAYLHPTSCCVSGYTQLHSSTPPSAQPI</sequence>
<dbReference type="Proteomes" id="UP000053424">
    <property type="component" value="Unassembled WGS sequence"/>
</dbReference>
<reference evidence="3" key="2">
    <citation type="submission" date="2015-01" db="EMBL/GenBank/DDBJ databases">
        <title>Evolutionary Origins and Diversification of the Mycorrhizal Mutualists.</title>
        <authorList>
            <consortium name="DOE Joint Genome Institute"/>
            <consortium name="Mycorrhizal Genomics Consortium"/>
            <person name="Kohler A."/>
            <person name="Kuo A."/>
            <person name="Nagy L.G."/>
            <person name="Floudas D."/>
            <person name="Copeland A."/>
            <person name="Barry K.W."/>
            <person name="Cichocki N."/>
            <person name="Veneault-Fourrey C."/>
            <person name="LaButti K."/>
            <person name="Lindquist E.A."/>
            <person name="Lipzen A."/>
            <person name="Lundell T."/>
            <person name="Morin E."/>
            <person name="Murat C."/>
            <person name="Riley R."/>
            <person name="Ohm R."/>
            <person name="Sun H."/>
            <person name="Tunlid A."/>
            <person name="Henrissat B."/>
            <person name="Grigoriev I.V."/>
            <person name="Hibbett D.S."/>
            <person name="Martin F."/>
        </authorList>
    </citation>
    <scope>NUCLEOTIDE SEQUENCE [LARGE SCALE GENOMIC DNA]</scope>
    <source>
        <strain evidence="3">h7</strain>
    </source>
</reference>
<feature type="signal peptide" evidence="1">
    <location>
        <begin position="1"/>
        <end position="36"/>
    </location>
</feature>
<dbReference type="HOGENOM" id="CLU_2886034_0_0_1"/>
<name>A0A0C2YAX6_HEBCY</name>
<gene>
    <name evidence="2" type="ORF">M413DRAFT_267228</name>
</gene>
<keyword evidence="1" id="KW-0732">Signal</keyword>
<feature type="chain" id="PRO_5002159382" evidence="1">
    <location>
        <begin position="37"/>
        <end position="63"/>
    </location>
</feature>
<proteinExistence type="predicted"/>
<evidence type="ECO:0000313" key="2">
    <source>
        <dbReference type="EMBL" id="KIM46988.1"/>
    </source>
</evidence>
<protein>
    <submittedName>
        <fullName evidence="2">Uncharacterized protein</fullName>
    </submittedName>
</protein>